<protein>
    <submittedName>
        <fullName evidence="1">Uncharacterized protein</fullName>
    </submittedName>
</protein>
<dbReference type="EMBL" id="CP025012">
    <property type="protein sequence ID" value="AUW41421.1"/>
    <property type="molecule type" value="Genomic_DNA"/>
</dbReference>
<evidence type="ECO:0000313" key="1">
    <source>
        <dbReference type="EMBL" id="AUW41421.1"/>
    </source>
</evidence>
<dbReference type="AlphaFoldDB" id="A0A2K9YZY0"/>
<sequence>MQDVRGQLLCLVAGADESVRQQQSQTVHLGPKNENRPIDRARIGLGICNWAPESAVGNRLNDKGFHVVGRSSFDRGTPIVLTGKVAAEHQSVERRIVDAAADICARHGCQPLARTVEFPGRFGHPLRQQFEPNRRDGSQQFALIGEVFVRGVVTDARPTCELTKRKLCALRLAEDVECGLYDRPMQVAMVVRALVFRGYVLGHAVHLDC</sequence>
<proteinExistence type="predicted"/>
<organism evidence="1 2">
    <name type="scientific">Rhizobium leguminosarum</name>
    <dbReference type="NCBI Taxonomy" id="384"/>
    <lineage>
        <taxon>Bacteria</taxon>
        <taxon>Pseudomonadati</taxon>
        <taxon>Pseudomonadota</taxon>
        <taxon>Alphaproteobacteria</taxon>
        <taxon>Hyphomicrobiales</taxon>
        <taxon>Rhizobiaceae</taxon>
        <taxon>Rhizobium/Agrobacterium group</taxon>
        <taxon>Rhizobium</taxon>
    </lineage>
</organism>
<dbReference type="Proteomes" id="UP000238523">
    <property type="component" value="Chromosome"/>
</dbReference>
<gene>
    <name evidence="1" type="ORF">CUJ84_Chr001021</name>
</gene>
<evidence type="ECO:0000313" key="2">
    <source>
        <dbReference type="Proteomes" id="UP000238523"/>
    </source>
</evidence>
<name>A0A2K9YZY0_RHILE</name>
<reference evidence="1 2" key="1">
    <citation type="submission" date="2017-11" db="EMBL/GenBank/DDBJ databases">
        <title>Complete genome of Rhizobium leguminosarum Norway, an ineffective micro-symbiont.</title>
        <authorList>
            <person name="Hoffrichter A."/>
            <person name="Liang J."/>
            <person name="Brachmann A."/>
            <person name="Marin M."/>
        </authorList>
    </citation>
    <scope>NUCLEOTIDE SEQUENCE [LARGE SCALE GENOMIC DNA]</scope>
    <source>
        <strain evidence="1 2">Norway</strain>
    </source>
</reference>
<accession>A0A2K9YZY0</accession>